<dbReference type="AlphaFoldDB" id="A0A023BUP8"/>
<dbReference type="OrthoDB" id="5107704at2"/>
<gene>
    <name evidence="1" type="ORF">ATO12_17155</name>
</gene>
<accession>A0A023BUP8</accession>
<dbReference type="RefSeq" id="WP_051575805.1">
    <property type="nucleotide sequence ID" value="NZ_AQRA01000005.1"/>
</dbReference>
<dbReference type="EMBL" id="AQRA01000005">
    <property type="protein sequence ID" value="EZH73664.1"/>
    <property type="molecule type" value="Genomic_DNA"/>
</dbReference>
<dbReference type="Proteomes" id="UP000023541">
    <property type="component" value="Unassembled WGS sequence"/>
</dbReference>
<organism evidence="1 2">
    <name type="scientific">Aquimarina atlantica</name>
    <dbReference type="NCBI Taxonomy" id="1317122"/>
    <lineage>
        <taxon>Bacteria</taxon>
        <taxon>Pseudomonadati</taxon>
        <taxon>Bacteroidota</taxon>
        <taxon>Flavobacteriia</taxon>
        <taxon>Flavobacteriales</taxon>
        <taxon>Flavobacteriaceae</taxon>
        <taxon>Aquimarina</taxon>
    </lineage>
</organism>
<dbReference type="eggNOG" id="COG3012">
    <property type="taxonomic scope" value="Bacteria"/>
</dbReference>
<protein>
    <submittedName>
        <fullName evidence="1">Uncharacterized protein</fullName>
    </submittedName>
</protein>
<keyword evidence="2" id="KW-1185">Reference proteome</keyword>
<reference evidence="1 2" key="1">
    <citation type="submission" date="2014-04" db="EMBL/GenBank/DDBJ databases">
        <title>Aquimarina sp. 22II-S11-z7 Genome Sequencing.</title>
        <authorList>
            <person name="Lai Q."/>
        </authorList>
    </citation>
    <scope>NUCLEOTIDE SEQUENCE [LARGE SCALE GENOMIC DNA]</scope>
    <source>
        <strain evidence="1 2">22II-S11-z7</strain>
    </source>
</reference>
<evidence type="ECO:0000313" key="1">
    <source>
        <dbReference type="EMBL" id="EZH73664.1"/>
    </source>
</evidence>
<evidence type="ECO:0000313" key="2">
    <source>
        <dbReference type="Proteomes" id="UP000023541"/>
    </source>
</evidence>
<proteinExistence type="predicted"/>
<sequence length="434" mass="50591">MEEKDKIADLPSYSKIRRDVQGANAIGKIVKFLSFFGIKNNGLNEVFSKIPDLKRDVEHLSTLPDRFNSYFAKLGWISYESMNSPLMEKAVELADNGDIEKAESILSEHFTSTEINWLQHRFRVLPAFSIRFELIEKAYKDTLEKRFHSCVLLLLTIIDGTVNDINKSKGFFSENTELKAWDSIASHSTGLTVIKDIFNAPRKKTNTEEIFLPYRNGILHGRDLKFDNQYVVGKCWSTLFAINDWARALKEEKENPPVPLKEPTSIGESWREIKKVIVEYKERKIQSDKRWEELENWEPRENISIEQTNFTKYRPEKTAFEIAESWKKQNYGKIAQLIHRFSDKEVNIGSEAGKIRRILENKKLNSFKIKSIRDEAPAISEITMDIEYELNGENKSKEIVIRLICKAENGEIGMNGKENMSWEFIDNFFYRLEF</sequence>
<comment type="caution">
    <text evidence="1">The sequence shown here is derived from an EMBL/GenBank/DDBJ whole genome shotgun (WGS) entry which is preliminary data.</text>
</comment>
<name>A0A023BUP8_9FLAO</name>
<dbReference type="STRING" id="1317122.ATO12_17155"/>